<reference evidence="2" key="1">
    <citation type="submission" date="2017-10" db="EMBL/GenBank/DDBJ databases">
        <title>Chryseobacterium sp. B5 is a hydrocarbonoclastic and plant growth promoting bacterium.</title>
        <authorList>
            <person name="Thijs S."/>
            <person name="Gkorezis P."/>
            <person name="Van Hamme J."/>
        </authorList>
    </citation>
    <scope>NUCLEOTIDE SEQUENCE</scope>
    <source>
        <strain evidence="2">B5</strain>
    </source>
</reference>
<protein>
    <recommendedName>
        <fullName evidence="1">DUF4224 domain-containing protein</fullName>
    </recommendedName>
</protein>
<dbReference type="EMBL" id="PEKC01000011">
    <property type="protein sequence ID" value="PII36791.1"/>
    <property type="molecule type" value="Genomic_DNA"/>
</dbReference>
<dbReference type="InterPro" id="IPR025319">
    <property type="entry name" value="DUF4224"/>
</dbReference>
<comment type="caution">
    <text evidence="2">The sequence shown here is derived from an EMBL/GenBank/DDBJ whole genome shotgun (WGS) entry which is preliminary data.</text>
</comment>
<gene>
    <name evidence="2" type="ORF">CTI11_04945</name>
</gene>
<name>A0A2G7TA47_9FLAO</name>
<dbReference type="AlphaFoldDB" id="A0A2G7TA47"/>
<dbReference type="Pfam" id="PF13986">
    <property type="entry name" value="DUF4224"/>
    <property type="match status" value="1"/>
</dbReference>
<accession>A0A2G7TA47</accession>
<proteinExistence type="predicted"/>
<organism evidence="2">
    <name type="scientific">Chryseobacterium sp. B5</name>
    <dbReference type="NCBI Taxonomy" id="2050562"/>
    <lineage>
        <taxon>Bacteria</taxon>
        <taxon>Pseudomonadati</taxon>
        <taxon>Bacteroidota</taxon>
        <taxon>Flavobacteriia</taxon>
        <taxon>Flavobacteriales</taxon>
        <taxon>Weeksellaceae</taxon>
        <taxon>Chryseobacterium group</taxon>
        <taxon>Chryseobacterium</taxon>
    </lineage>
</organism>
<evidence type="ECO:0000313" key="2">
    <source>
        <dbReference type="EMBL" id="PII36791.1"/>
    </source>
</evidence>
<evidence type="ECO:0000259" key="1">
    <source>
        <dbReference type="Pfam" id="PF13986"/>
    </source>
</evidence>
<feature type="domain" description="DUF4224" evidence="1">
    <location>
        <begin position="4"/>
        <end position="30"/>
    </location>
</feature>
<sequence length="74" mass="8426">MSLTLTREEIEELTGYQWPSKQLSILRQQGFFRARIGRAGNVLLERTHYTAVCAGGAIKTDRPQVRIPKLRQVA</sequence>